<accession>A0ACB0EGX2</accession>
<proteinExistence type="predicted"/>
<dbReference type="EMBL" id="OX596086">
    <property type="protein sequence ID" value="CAI9699494.1"/>
    <property type="molecule type" value="Genomic_DNA"/>
</dbReference>
<evidence type="ECO:0000313" key="2">
    <source>
        <dbReference type="Proteomes" id="UP001162501"/>
    </source>
</evidence>
<reference evidence="1" key="1">
    <citation type="submission" date="2023-05" db="EMBL/GenBank/DDBJ databases">
        <authorList>
            <consortium name="ELIXIR-Norway"/>
        </authorList>
    </citation>
    <scope>NUCLEOTIDE SEQUENCE</scope>
</reference>
<protein>
    <submittedName>
        <fullName evidence="1">Uncharacterized protein</fullName>
    </submittedName>
</protein>
<dbReference type="Proteomes" id="UP001162501">
    <property type="component" value="Chromosome 2"/>
</dbReference>
<evidence type="ECO:0000313" key="1">
    <source>
        <dbReference type="EMBL" id="CAI9699494.1"/>
    </source>
</evidence>
<gene>
    <name evidence="1" type="ORF">MRATA1EN3_LOCUS10707</name>
</gene>
<sequence length="127" mass="13069">MAAAKVSVGWGPRWALVHVLGWCNRERKQKGAHGGCSTLQQREEGGSRPSRATQAAIAGPRARGPDLAAETLPAGPSHLAGTESGCLAGARRAEPRPVKRSGRDGVPGWERAPGQQGPSATPASSCS</sequence>
<name>A0ACB0EGX2_RANTA</name>
<organism evidence="1 2">
    <name type="scientific">Rangifer tarandus platyrhynchus</name>
    <name type="common">Svalbard reindeer</name>
    <dbReference type="NCBI Taxonomy" id="3082113"/>
    <lineage>
        <taxon>Eukaryota</taxon>
        <taxon>Metazoa</taxon>
        <taxon>Chordata</taxon>
        <taxon>Craniata</taxon>
        <taxon>Vertebrata</taxon>
        <taxon>Euteleostomi</taxon>
        <taxon>Mammalia</taxon>
        <taxon>Eutheria</taxon>
        <taxon>Laurasiatheria</taxon>
        <taxon>Artiodactyla</taxon>
        <taxon>Ruminantia</taxon>
        <taxon>Pecora</taxon>
        <taxon>Cervidae</taxon>
        <taxon>Odocoileinae</taxon>
        <taxon>Rangifer</taxon>
    </lineage>
</organism>